<evidence type="ECO:0000313" key="3">
    <source>
        <dbReference type="Proteomes" id="UP000228621"/>
    </source>
</evidence>
<keyword evidence="1" id="KW-0472">Membrane</keyword>
<dbReference type="Proteomes" id="UP000228621">
    <property type="component" value="Unassembled WGS sequence"/>
</dbReference>
<evidence type="ECO:0000313" key="2">
    <source>
        <dbReference type="EMBL" id="PCK32142.1"/>
    </source>
</evidence>
<dbReference type="OrthoDB" id="6401145at2"/>
<comment type="caution">
    <text evidence="2">The sequence shown here is derived from an EMBL/GenBank/DDBJ whole genome shotgun (WGS) entry which is preliminary data.</text>
</comment>
<keyword evidence="3" id="KW-1185">Reference proteome</keyword>
<reference evidence="3" key="1">
    <citation type="journal article" date="2019" name="Genome Announc.">
        <title>Draft Genome Sequence of Pseudoalteromonas piscicida Strain 36Y ROTHPW, an Hypersaline Seawater Isolate from the South Coast of Sonora, Mexico.</title>
        <authorList>
            <person name="Sanchez-Diaz R."/>
            <person name="Molina-Garza Z.J."/>
            <person name="Cruz-Suarez L.E."/>
            <person name="Selvin J."/>
            <person name="Kiran G.S."/>
            <person name="Ibarra-Gamez J.C."/>
            <person name="Gomez-Gil B."/>
            <person name="Galaviz-Silva L."/>
        </authorList>
    </citation>
    <scope>NUCLEOTIDE SEQUENCE [LARGE SCALE GENOMIC DNA]</scope>
    <source>
        <strain evidence="3">36Y_RITHPW</strain>
    </source>
</reference>
<keyword evidence="1" id="KW-1133">Transmembrane helix</keyword>
<accession>A0A2A5JRN4</accession>
<keyword evidence="1" id="KW-0812">Transmembrane</keyword>
<name>A0A2A5JRN4_PSEO7</name>
<dbReference type="AlphaFoldDB" id="A0A2A5JRN4"/>
<evidence type="ECO:0000256" key="1">
    <source>
        <dbReference type="SAM" id="Phobius"/>
    </source>
</evidence>
<protein>
    <submittedName>
        <fullName evidence="2">Uncharacterized protein</fullName>
    </submittedName>
</protein>
<dbReference type="EMBL" id="NKHF01000039">
    <property type="protein sequence ID" value="PCK32142.1"/>
    <property type="molecule type" value="Genomic_DNA"/>
</dbReference>
<dbReference type="RefSeq" id="WP_099641699.1">
    <property type="nucleotide sequence ID" value="NZ_NKHF01000039.1"/>
</dbReference>
<gene>
    <name evidence="2" type="ORF">CEX98_08700</name>
</gene>
<sequence length="135" mass="15223">MNRVFKPFIWLGKIAFFISAIVVIAFNLWLPDMCGNYFHSESFSPNGELKAVIFQRDCGATTGFSTQISILDADDKLENEMGNVFRIAGHPDKVAPNVVWESNSVLIIDKHISGKEYFLETSYGWLNPVKIRYGG</sequence>
<feature type="transmembrane region" description="Helical" evidence="1">
    <location>
        <begin position="7"/>
        <end position="30"/>
    </location>
</feature>
<organism evidence="2 3">
    <name type="scientific">Pseudoalteromonas piscicida</name>
    <dbReference type="NCBI Taxonomy" id="43662"/>
    <lineage>
        <taxon>Bacteria</taxon>
        <taxon>Pseudomonadati</taxon>
        <taxon>Pseudomonadota</taxon>
        <taxon>Gammaproteobacteria</taxon>
        <taxon>Alteromonadales</taxon>
        <taxon>Pseudoalteromonadaceae</taxon>
        <taxon>Pseudoalteromonas</taxon>
    </lineage>
</organism>
<proteinExistence type="predicted"/>